<dbReference type="PANTHER" id="PTHR11480:SF3">
    <property type="entry name" value="BCDNA.GH08312"/>
    <property type="match status" value="1"/>
</dbReference>
<dbReference type="InterPro" id="IPR007856">
    <property type="entry name" value="SapB_1"/>
</dbReference>
<proteinExistence type="predicted"/>
<sequence>MTTQQIGGQPFPWGHQSLQSWGSYGISSSSFVSRHAGFFQRPENQPLEEAAARDSTHRRLLFRRHLIRVGERDKPISQGIMDSRVSFLLLMLVVSFISANARSSATLDVFAAQVDNEVQSESNNGRNEKLCTLCEEYASQAITYLGENETQTLIISRLHEACSQLRSLKRQCLSLVDYYVPILFVELSTLSPEQLCEKVNLCEVAVLVNLPKNDDACTLCHNIVAEILTKLEDPDRQLEVIEILLKGCNKMGNYAKKCKKMVLEYGPIILINAETFLQKNDVCTAIHACQDSKEDLTGSVLADA</sequence>
<keyword evidence="8" id="KW-0325">Glycoprotein</keyword>
<dbReference type="Pfam" id="PF05184">
    <property type="entry name" value="SapB_1"/>
    <property type="match status" value="2"/>
</dbReference>
<comment type="subcellular location">
    <subcellularLocation>
        <location evidence="1">Secreted</location>
        <location evidence="1">Extracellular space</location>
    </subcellularLocation>
</comment>
<dbReference type="InterPro" id="IPR011001">
    <property type="entry name" value="Saposin-like"/>
</dbReference>
<keyword evidence="7" id="KW-1015">Disulfide bond</keyword>
<dbReference type="PANTHER" id="PTHR11480">
    <property type="entry name" value="SAPOSIN-RELATED"/>
    <property type="match status" value="1"/>
</dbReference>
<dbReference type="InterPro" id="IPR008138">
    <property type="entry name" value="SapB_2"/>
</dbReference>
<organism evidence="13 14">
    <name type="scientific">Musa troglodytarum</name>
    <name type="common">fe'i banana</name>
    <dbReference type="NCBI Taxonomy" id="320322"/>
    <lineage>
        <taxon>Eukaryota</taxon>
        <taxon>Viridiplantae</taxon>
        <taxon>Streptophyta</taxon>
        <taxon>Embryophyta</taxon>
        <taxon>Tracheophyta</taxon>
        <taxon>Spermatophyta</taxon>
        <taxon>Magnoliopsida</taxon>
        <taxon>Liliopsida</taxon>
        <taxon>Zingiberales</taxon>
        <taxon>Musaceae</taxon>
        <taxon>Musa</taxon>
    </lineage>
</organism>
<evidence type="ECO:0000256" key="3">
    <source>
        <dbReference type="ARBA" id="ARBA00022729"/>
    </source>
</evidence>
<feature type="domain" description="Saposin B-type" evidence="12">
    <location>
        <begin position="127"/>
        <end position="206"/>
    </location>
</feature>
<dbReference type="AlphaFoldDB" id="A0A9E7I9G3"/>
<dbReference type="Pfam" id="PF03489">
    <property type="entry name" value="SapB_2"/>
    <property type="match status" value="2"/>
</dbReference>
<dbReference type="OrthoDB" id="69496at2759"/>
<evidence type="ECO:0000256" key="8">
    <source>
        <dbReference type="ARBA" id="ARBA00023180"/>
    </source>
</evidence>
<evidence type="ECO:0000256" key="11">
    <source>
        <dbReference type="ARBA" id="ARBA00041785"/>
    </source>
</evidence>
<keyword evidence="4" id="KW-0677">Repeat</keyword>
<protein>
    <recommendedName>
        <fullName evidence="10">Pulmonary surfactant-associated protein B</fullName>
    </recommendedName>
    <alternativeName>
        <fullName evidence="11">Pulmonary surfactant-associated proteolipid SPL(Phe)</fullName>
    </alternativeName>
</protein>
<evidence type="ECO:0000256" key="10">
    <source>
        <dbReference type="ARBA" id="ARBA00041094"/>
    </source>
</evidence>
<dbReference type="InterPro" id="IPR051428">
    <property type="entry name" value="Sphingo_Act-Surfact_Prot"/>
</dbReference>
<evidence type="ECO:0000256" key="4">
    <source>
        <dbReference type="ARBA" id="ARBA00022737"/>
    </source>
</evidence>
<evidence type="ECO:0000313" key="14">
    <source>
        <dbReference type="Proteomes" id="UP001055439"/>
    </source>
</evidence>
<dbReference type="GO" id="GO:0005576">
    <property type="term" value="C:extracellular region"/>
    <property type="evidence" value="ECO:0007669"/>
    <property type="project" value="UniProtKB-SubCell"/>
</dbReference>
<feature type="domain" description="Saposin B-type" evidence="12">
    <location>
        <begin position="213"/>
        <end position="293"/>
    </location>
</feature>
<keyword evidence="2" id="KW-0964">Secreted</keyword>
<dbReference type="SMART" id="SM00741">
    <property type="entry name" value="SapB"/>
    <property type="match status" value="2"/>
</dbReference>
<evidence type="ECO:0000256" key="2">
    <source>
        <dbReference type="ARBA" id="ARBA00022525"/>
    </source>
</evidence>
<dbReference type="EMBL" id="CP097511">
    <property type="protein sequence ID" value="URE45047.1"/>
    <property type="molecule type" value="Genomic_DNA"/>
</dbReference>
<keyword evidence="3" id="KW-0732">Signal</keyword>
<accession>A0A9E7I9G3</accession>
<reference evidence="13" key="1">
    <citation type="submission" date="2022-05" db="EMBL/GenBank/DDBJ databases">
        <title>The Musa troglodytarum L. genome provides insights into the mechanism of non-climacteric behaviour and enrichment of carotenoids.</title>
        <authorList>
            <person name="Wang J."/>
        </authorList>
    </citation>
    <scope>NUCLEOTIDE SEQUENCE</scope>
    <source>
        <tissue evidence="13">Leaf</tissue>
    </source>
</reference>
<dbReference type="Gene3D" id="1.10.225.10">
    <property type="entry name" value="Saposin-like"/>
    <property type="match status" value="2"/>
</dbReference>
<keyword evidence="5" id="KW-0645">Protease</keyword>
<dbReference type="InterPro" id="IPR008139">
    <property type="entry name" value="SaposinB_dom"/>
</dbReference>
<gene>
    <name evidence="13" type="ORF">MUK42_13986</name>
</gene>
<keyword evidence="5" id="KW-0378">Hydrolase</keyword>
<dbReference type="FunFam" id="1.10.225.10:FF:000008">
    <property type="entry name" value="Pulmonary surfactant-associated protein B"/>
    <property type="match status" value="1"/>
</dbReference>
<dbReference type="GO" id="GO:0004190">
    <property type="term" value="F:aspartic-type endopeptidase activity"/>
    <property type="evidence" value="ECO:0007669"/>
    <property type="project" value="UniProtKB-KW"/>
</dbReference>
<evidence type="ECO:0000256" key="5">
    <source>
        <dbReference type="ARBA" id="ARBA00022750"/>
    </source>
</evidence>
<dbReference type="SUPFAM" id="SSF47862">
    <property type="entry name" value="Saposin"/>
    <property type="match status" value="2"/>
</dbReference>
<keyword evidence="6" id="KW-0865">Zymogen</keyword>
<comment type="function">
    <text evidence="9">Pulmonary surfactant-associated proteins promote alveolar stability by lowering the surface tension at the air-liquid interface in the peripheral air spaces. SP-B increases the collapse pressure of palmitic acid to nearly 70 millinewtons per meter.</text>
</comment>
<dbReference type="PROSITE" id="PS50015">
    <property type="entry name" value="SAP_B"/>
    <property type="match status" value="2"/>
</dbReference>
<dbReference type="GO" id="GO:0006629">
    <property type="term" value="P:lipid metabolic process"/>
    <property type="evidence" value="ECO:0007669"/>
    <property type="project" value="InterPro"/>
</dbReference>
<dbReference type="Proteomes" id="UP001055439">
    <property type="component" value="Chromosome 9"/>
</dbReference>
<keyword evidence="14" id="KW-1185">Reference proteome</keyword>
<name>A0A9E7I9G3_9LILI</name>
<evidence type="ECO:0000256" key="7">
    <source>
        <dbReference type="ARBA" id="ARBA00023157"/>
    </source>
</evidence>
<keyword evidence="5" id="KW-0064">Aspartyl protease</keyword>
<evidence type="ECO:0000256" key="6">
    <source>
        <dbReference type="ARBA" id="ARBA00023145"/>
    </source>
</evidence>
<evidence type="ECO:0000259" key="12">
    <source>
        <dbReference type="PROSITE" id="PS50015"/>
    </source>
</evidence>
<evidence type="ECO:0000256" key="9">
    <source>
        <dbReference type="ARBA" id="ARBA00037221"/>
    </source>
</evidence>
<evidence type="ECO:0000313" key="13">
    <source>
        <dbReference type="EMBL" id="URE45047.1"/>
    </source>
</evidence>
<evidence type="ECO:0000256" key="1">
    <source>
        <dbReference type="ARBA" id="ARBA00004239"/>
    </source>
</evidence>